<evidence type="ECO:0000256" key="2">
    <source>
        <dbReference type="ARBA" id="ARBA00022475"/>
    </source>
</evidence>
<dbReference type="Pfam" id="PF01810">
    <property type="entry name" value="LysE"/>
    <property type="match status" value="1"/>
</dbReference>
<dbReference type="KEGG" id="sta:STHERM_c12180"/>
<keyword evidence="5 6" id="KW-0472">Membrane</keyword>
<reference key="1">
    <citation type="submission" date="2009-08" db="EMBL/GenBank/DDBJ databases">
        <title>The genome sequence of Spirochaeta thermophila DSM6192.</title>
        <authorList>
            <person name="Angelov A."/>
            <person name="Mientus M."/>
            <person name="Wittenberg S."/>
            <person name="Lehmann R."/>
            <person name="Liesegang H."/>
            <person name="Daniel R."/>
            <person name="Liebl W."/>
        </authorList>
    </citation>
    <scope>NUCLEOTIDE SEQUENCE</scope>
    <source>
        <strain>DSM 6192</strain>
    </source>
</reference>
<evidence type="ECO:0000256" key="1">
    <source>
        <dbReference type="ARBA" id="ARBA00004651"/>
    </source>
</evidence>
<keyword evidence="4 6" id="KW-1133">Transmembrane helix</keyword>
<dbReference type="PaxDb" id="665571-STHERM_c12180"/>
<evidence type="ECO:0000256" key="4">
    <source>
        <dbReference type="ARBA" id="ARBA00022989"/>
    </source>
</evidence>
<name>E0RT22_WINT6</name>
<feature type="transmembrane region" description="Helical" evidence="6">
    <location>
        <begin position="20"/>
        <end position="41"/>
    </location>
</feature>
<protein>
    <recommendedName>
        <fullName evidence="9">Lysine exporter protein (LYSE/YGGA)</fullName>
    </recommendedName>
</protein>
<dbReference type="InterPro" id="IPR001123">
    <property type="entry name" value="LeuE-type"/>
</dbReference>
<gene>
    <name evidence="7" type="ordered locus">STHERM_c12180</name>
</gene>
<dbReference type="PANTHER" id="PTHR30086">
    <property type="entry name" value="ARGININE EXPORTER PROTEIN ARGO"/>
    <property type="match status" value="1"/>
</dbReference>
<reference evidence="7 8" key="2">
    <citation type="journal article" date="2010" name="J. Bacteriol.">
        <title>Genome sequence of the polysaccharide-degrading, thermophilic anaerobe Spirochaeta thermophila DSM 6192.</title>
        <authorList>
            <person name="Angelov A."/>
            <person name="Liebl S."/>
            <person name="Ballschmiter M."/>
            <person name="Bomeke M."/>
            <person name="Lehmann R."/>
            <person name="Liesegang H."/>
            <person name="Daniel R."/>
            <person name="Liebl W."/>
        </authorList>
    </citation>
    <scope>NUCLEOTIDE SEQUENCE [LARGE SCALE GENOMIC DNA]</scope>
    <source>
        <strain evidence="8">ATCC 49972 / DSM 6192 / RI 19.B1</strain>
    </source>
</reference>
<evidence type="ECO:0000256" key="6">
    <source>
        <dbReference type="SAM" id="Phobius"/>
    </source>
</evidence>
<evidence type="ECO:0000313" key="8">
    <source>
        <dbReference type="Proteomes" id="UP000001296"/>
    </source>
</evidence>
<keyword evidence="2" id="KW-1003">Cell membrane</keyword>
<evidence type="ECO:0000256" key="3">
    <source>
        <dbReference type="ARBA" id="ARBA00022692"/>
    </source>
</evidence>
<organism evidence="7 8">
    <name type="scientific">Winmispira thermophila (strain ATCC 49972 / DSM 6192 / RI 19.B1)</name>
    <name type="common">Spirochaeta thermophila</name>
    <dbReference type="NCBI Taxonomy" id="665571"/>
    <lineage>
        <taxon>Bacteria</taxon>
        <taxon>Pseudomonadati</taxon>
        <taxon>Spirochaetota</taxon>
        <taxon>Spirochaetia</taxon>
        <taxon>Winmispirales</taxon>
        <taxon>Winmispiraceae</taxon>
        <taxon>Winmispira</taxon>
    </lineage>
</organism>
<dbReference type="EMBL" id="CP001698">
    <property type="protein sequence ID" value="ADN02159.1"/>
    <property type="molecule type" value="Genomic_DNA"/>
</dbReference>
<dbReference type="GO" id="GO:0015171">
    <property type="term" value="F:amino acid transmembrane transporter activity"/>
    <property type="evidence" value="ECO:0007669"/>
    <property type="project" value="TreeGrafter"/>
</dbReference>
<comment type="subcellular location">
    <subcellularLocation>
        <location evidence="1">Cell membrane</location>
        <topology evidence="1">Multi-pass membrane protein</topology>
    </subcellularLocation>
</comment>
<keyword evidence="3 6" id="KW-0812">Transmembrane</keyword>
<accession>E0RT22</accession>
<evidence type="ECO:0000256" key="5">
    <source>
        <dbReference type="ARBA" id="ARBA00023136"/>
    </source>
</evidence>
<dbReference type="AlphaFoldDB" id="E0RT22"/>
<evidence type="ECO:0000313" key="7">
    <source>
        <dbReference type="EMBL" id="ADN02159.1"/>
    </source>
</evidence>
<dbReference type="PANTHER" id="PTHR30086:SF20">
    <property type="entry name" value="ARGININE EXPORTER PROTEIN ARGO-RELATED"/>
    <property type="match status" value="1"/>
</dbReference>
<dbReference type="eggNOG" id="COG1280">
    <property type="taxonomic scope" value="Bacteria"/>
</dbReference>
<dbReference type="Proteomes" id="UP000001296">
    <property type="component" value="Chromosome"/>
</dbReference>
<proteinExistence type="predicted"/>
<dbReference type="HOGENOM" id="CLU_170327_0_0_12"/>
<sequence length="82" mass="9474">MLFFFSFLPQFITDPESHYVSRMIIMSATFMGLTLLIFSLYALLVHYLKSLFLHSPRISRRIQRCIGGVLIASAVRLAFTEE</sequence>
<evidence type="ECO:0008006" key="9">
    <source>
        <dbReference type="Google" id="ProtNLM"/>
    </source>
</evidence>
<dbReference type="GO" id="GO:0005886">
    <property type="term" value="C:plasma membrane"/>
    <property type="evidence" value="ECO:0007669"/>
    <property type="project" value="UniProtKB-SubCell"/>
</dbReference>